<dbReference type="Proteomes" id="UP001163739">
    <property type="component" value="Chromosome"/>
</dbReference>
<keyword evidence="1" id="KW-1133">Transmembrane helix</keyword>
<accession>A0ABY6N5E2</accession>
<keyword evidence="1" id="KW-0472">Membrane</keyword>
<evidence type="ECO:0008006" key="4">
    <source>
        <dbReference type="Google" id="ProtNLM"/>
    </source>
</evidence>
<evidence type="ECO:0000256" key="1">
    <source>
        <dbReference type="SAM" id="Phobius"/>
    </source>
</evidence>
<gene>
    <name evidence="2" type="ORF">NKI27_05760</name>
</gene>
<organism evidence="2 3">
    <name type="scientific">Alkalimarinus alittae</name>
    <dbReference type="NCBI Taxonomy" id="2961619"/>
    <lineage>
        <taxon>Bacteria</taxon>
        <taxon>Pseudomonadati</taxon>
        <taxon>Pseudomonadota</taxon>
        <taxon>Gammaproteobacteria</taxon>
        <taxon>Alteromonadales</taxon>
        <taxon>Alteromonadaceae</taxon>
        <taxon>Alkalimarinus</taxon>
    </lineage>
</organism>
<proteinExistence type="predicted"/>
<dbReference type="EMBL" id="CP100390">
    <property type="protein sequence ID" value="UZE97255.1"/>
    <property type="molecule type" value="Genomic_DNA"/>
</dbReference>
<keyword evidence="3" id="KW-1185">Reference proteome</keyword>
<sequence length="120" mass="13508">MTFFSLFLGALICFFFTSLLAKVFEYGFAFGDKSVGATLRYGPAILKKTLKLSLNLLVICLGFLLGMTKKIGHKLNRDGDVIITELNTSPEELLRDVNQKIINPHRRSPVLIEYPSQQNK</sequence>
<feature type="transmembrane region" description="Helical" evidence="1">
    <location>
        <begin position="45"/>
        <end position="67"/>
    </location>
</feature>
<reference evidence="2" key="1">
    <citation type="submission" date="2022-06" db="EMBL/GenBank/DDBJ databases">
        <title>Alkalimarinus sp. nov., isolated from gut of a Alitta virens.</title>
        <authorList>
            <person name="Yang A.I."/>
            <person name="Shin N.-R."/>
        </authorList>
    </citation>
    <scope>NUCLEOTIDE SEQUENCE</scope>
    <source>
        <strain evidence="2">A2M4</strain>
    </source>
</reference>
<keyword evidence="1" id="KW-0812">Transmembrane</keyword>
<dbReference type="RefSeq" id="WP_265048734.1">
    <property type="nucleotide sequence ID" value="NZ_CP100390.1"/>
</dbReference>
<protein>
    <recommendedName>
        <fullName evidence="4">RDD domain-containing protein</fullName>
    </recommendedName>
</protein>
<evidence type="ECO:0000313" key="2">
    <source>
        <dbReference type="EMBL" id="UZE97255.1"/>
    </source>
</evidence>
<evidence type="ECO:0000313" key="3">
    <source>
        <dbReference type="Proteomes" id="UP001163739"/>
    </source>
</evidence>
<name>A0ABY6N5E2_9ALTE</name>